<keyword evidence="3" id="KW-1185">Reference proteome</keyword>
<evidence type="ECO:0008006" key="4">
    <source>
        <dbReference type="Google" id="ProtNLM"/>
    </source>
</evidence>
<protein>
    <recommendedName>
        <fullName evidence="4">Ubiquitin-like protease family profile domain-containing protein</fullName>
    </recommendedName>
</protein>
<dbReference type="Proteomes" id="UP001152484">
    <property type="component" value="Unassembled WGS sequence"/>
</dbReference>
<comment type="caution">
    <text evidence="2">The sequence shown here is derived from an EMBL/GenBank/DDBJ whole genome shotgun (WGS) entry which is preliminary data.</text>
</comment>
<organism evidence="2 3">
    <name type="scientific">Cuscuta europaea</name>
    <name type="common">European dodder</name>
    <dbReference type="NCBI Taxonomy" id="41803"/>
    <lineage>
        <taxon>Eukaryota</taxon>
        <taxon>Viridiplantae</taxon>
        <taxon>Streptophyta</taxon>
        <taxon>Embryophyta</taxon>
        <taxon>Tracheophyta</taxon>
        <taxon>Spermatophyta</taxon>
        <taxon>Magnoliopsida</taxon>
        <taxon>eudicotyledons</taxon>
        <taxon>Gunneridae</taxon>
        <taxon>Pentapetalae</taxon>
        <taxon>asterids</taxon>
        <taxon>lamiids</taxon>
        <taxon>Solanales</taxon>
        <taxon>Convolvulaceae</taxon>
        <taxon>Cuscuteae</taxon>
        <taxon>Cuscuta</taxon>
        <taxon>Cuscuta subgen. Cuscuta</taxon>
    </lineage>
</organism>
<dbReference type="SUPFAM" id="SSF54001">
    <property type="entry name" value="Cysteine proteinases"/>
    <property type="match status" value="1"/>
</dbReference>
<feature type="region of interest" description="Disordered" evidence="1">
    <location>
        <begin position="1"/>
        <end position="23"/>
    </location>
</feature>
<accession>A0A9P0YJS6</accession>
<sequence length="153" mass="17067">MEGGTAATASEAAKSTRNDPAMLNMTSHGSHGKDLFGKILNFRCRTFEGLQSSKGGPVFIIFLGVTINHAQKSKKRLNLKWVRVMCPKQTGGVECGYFVMKYMKDIVSDVNRLKQNFSTVKEYTEDDILQVREEWALYAATLIKNVQADPTKA</sequence>
<reference evidence="2" key="1">
    <citation type="submission" date="2022-07" db="EMBL/GenBank/DDBJ databases">
        <authorList>
            <person name="Macas J."/>
            <person name="Novak P."/>
            <person name="Neumann P."/>
        </authorList>
    </citation>
    <scope>NUCLEOTIDE SEQUENCE</scope>
</reference>
<dbReference type="OrthoDB" id="1304937at2759"/>
<dbReference type="Gene3D" id="1.10.418.20">
    <property type="match status" value="1"/>
</dbReference>
<evidence type="ECO:0000313" key="2">
    <source>
        <dbReference type="EMBL" id="CAH9062059.1"/>
    </source>
</evidence>
<gene>
    <name evidence="2" type="ORF">CEURO_LOCUS1842</name>
</gene>
<feature type="compositionally biased region" description="Low complexity" evidence="1">
    <location>
        <begin position="1"/>
        <end position="15"/>
    </location>
</feature>
<evidence type="ECO:0000313" key="3">
    <source>
        <dbReference type="Proteomes" id="UP001152484"/>
    </source>
</evidence>
<dbReference type="AlphaFoldDB" id="A0A9P0YJS6"/>
<proteinExistence type="predicted"/>
<evidence type="ECO:0000256" key="1">
    <source>
        <dbReference type="SAM" id="MobiDB-lite"/>
    </source>
</evidence>
<name>A0A9P0YJS6_CUSEU</name>
<dbReference type="InterPro" id="IPR038765">
    <property type="entry name" value="Papain-like_cys_pep_sf"/>
</dbReference>
<dbReference type="EMBL" id="CAMAPE010000004">
    <property type="protein sequence ID" value="CAH9062059.1"/>
    <property type="molecule type" value="Genomic_DNA"/>
</dbReference>